<sequence>MHFRGDSAGRGGLRFHADMRPLCNQWRHLGAALGVPYGRKKYPYVAYTLKKNRQCKYNNAKYQGVATRNVQ</sequence>
<keyword evidence="2" id="KW-1185">Reference proteome</keyword>
<proteinExistence type="predicted"/>
<dbReference type="EMBL" id="JAIWYP010000005">
    <property type="protein sequence ID" value="KAH3825595.1"/>
    <property type="molecule type" value="Genomic_DNA"/>
</dbReference>
<evidence type="ECO:0000313" key="1">
    <source>
        <dbReference type="EMBL" id="KAH3825595.1"/>
    </source>
</evidence>
<name>A0A9D4GZ10_DREPO</name>
<comment type="caution">
    <text evidence="1">The sequence shown here is derived from an EMBL/GenBank/DDBJ whole genome shotgun (WGS) entry which is preliminary data.</text>
</comment>
<reference evidence="1" key="2">
    <citation type="submission" date="2020-11" db="EMBL/GenBank/DDBJ databases">
        <authorList>
            <person name="McCartney M.A."/>
            <person name="Auch B."/>
            <person name="Kono T."/>
            <person name="Mallez S."/>
            <person name="Becker A."/>
            <person name="Gohl D.M."/>
            <person name="Silverstein K.A.T."/>
            <person name="Koren S."/>
            <person name="Bechman K.B."/>
            <person name="Herman A."/>
            <person name="Abrahante J.E."/>
            <person name="Garbe J."/>
        </authorList>
    </citation>
    <scope>NUCLEOTIDE SEQUENCE</scope>
    <source>
        <strain evidence="1">Duluth1</strain>
        <tissue evidence="1">Whole animal</tissue>
    </source>
</reference>
<organism evidence="1 2">
    <name type="scientific">Dreissena polymorpha</name>
    <name type="common">Zebra mussel</name>
    <name type="synonym">Mytilus polymorpha</name>
    <dbReference type="NCBI Taxonomy" id="45954"/>
    <lineage>
        <taxon>Eukaryota</taxon>
        <taxon>Metazoa</taxon>
        <taxon>Spiralia</taxon>
        <taxon>Lophotrochozoa</taxon>
        <taxon>Mollusca</taxon>
        <taxon>Bivalvia</taxon>
        <taxon>Autobranchia</taxon>
        <taxon>Heteroconchia</taxon>
        <taxon>Euheterodonta</taxon>
        <taxon>Imparidentia</taxon>
        <taxon>Neoheterodontei</taxon>
        <taxon>Myida</taxon>
        <taxon>Dreissenoidea</taxon>
        <taxon>Dreissenidae</taxon>
        <taxon>Dreissena</taxon>
    </lineage>
</organism>
<accession>A0A9D4GZ10</accession>
<evidence type="ECO:0000313" key="2">
    <source>
        <dbReference type="Proteomes" id="UP000828390"/>
    </source>
</evidence>
<dbReference type="AlphaFoldDB" id="A0A9D4GZ10"/>
<reference evidence="1" key="1">
    <citation type="journal article" date="2019" name="bioRxiv">
        <title>The Genome of the Zebra Mussel, Dreissena polymorpha: A Resource for Invasive Species Research.</title>
        <authorList>
            <person name="McCartney M.A."/>
            <person name="Auch B."/>
            <person name="Kono T."/>
            <person name="Mallez S."/>
            <person name="Zhang Y."/>
            <person name="Obille A."/>
            <person name="Becker A."/>
            <person name="Abrahante J.E."/>
            <person name="Garbe J."/>
            <person name="Badalamenti J.P."/>
            <person name="Herman A."/>
            <person name="Mangelson H."/>
            <person name="Liachko I."/>
            <person name="Sullivan S."/>
            <person name="Sone E.D."/>
            <person name="Koren S."/>
            <person name="Silverstein K.A.T."/>
            <person name="Beckman K.B."/>
            <person name="Gohl D.M."/>
        </authorList>
    </citation>
    <scope>NUCLEOTIDE SEQUENCE</scope>
    <source>
        <strain evidence="1">Duluth1</strain>
        <tissue evidence="1">Whole animal</tissue>
    </source>
</reference>
<gene>
    <name evidence="1" type="ORF">DPMN_127475</name>
</gene>
<dbReference type="Proteomes" id="UP000828390">
    <property type="component" value="Unassembled WGS sequence"/>
</dbReference>
<protein>
    <submittedName>
        <fullName evidence="1">Uncharacterized protein</fullName>
    </submittedName>
</protein>